<feature type="transmembrane region" description="Helical" evidence="1">
    <location>
        <begin position="12"/>
        <end position="34"/>
    </location>
</feature>
<evidence type="ECO:0000256" key="1">
    <source>
        <dbReference type="SAM" id="Phobius"/>
    </source>
</evidence>
<comment type="caution">
    <text evidence="2">The sequence shown here is derived from an EMBL/GenBank/DDBJ whole genome shotgun (WGS) entry which is preliminary data.</text>
</comment>
<keyword evidence="1" id="KW-0472">Membrane</keyword>
<feature type="transmembrane region" description="Helical" evidence="1">
    <location>
        <begin position="73"/>
        <end position="91"/>
    </location>
</feature>
<organism evidence="2">
    <name type="scientific">marine sediment metagenome</name>
    <dbReference type="NCBI Taxonomy" id="412755"/>
    <lineage>
        <taxon>unclassified sequences</taxon>
        <taxon>metagenomes</taxon>
        <taxon>ecological metagenomes</taxon>
    </lineage>
</organism>
<evidence type="ECO:0000313" key="2">
    <source>
        <dbReference type="EMBL" id="KKM84174.1"/>
    </source>
</evidence>
<keyword evidence="1" id="KW-0812">Transmembrane</keyword>
<dbReference type="AlphaFoldDB" id="A0A0F9KPQ5"/>
<name>A0A0F9KPQ5_9ZZZZ</name>
<accession>A0A0F9KPQ5</accession>
<dbReference type="EMBL" id="LAZR01007605">
    <property type="protein sequence ID" value="KKM84174.1"/>
    <property type="molecule type" value="Genomic_DNA"/>
</dbReference>
<keyword evidence="1" id="KW-1133">Transmembrane helix</keyword>
<feature type="transmembrane region" description="Helical" evidence="1">
    <location>
        <begin position="40"/>
        <end position="61"/>
    </location>
</feature>
<proteinExistence type="predicted"/>
<gene>
    <name evidence="2" type="ORF">LCGC14_1301960</name>
</gene>
<protein>
    <submittedName>
        <fullName evidence="2">Uncharacterized protein</fullName>
    </submittedName>
</protein>
<sequence length="104" mass="11276">MKTLREWTKNIVSVLGEGWLIKTALAAIVATVVYLRWRGIVSFLAGVLLAIPVGGWGSALVTHTGIPEQPPIVFMYLLGGMFVSWVTFLFLPPKTGFCGSPKKG</sequence>
<reference evidence="2" key="1">
    <citation type="journal article" date="2015" name="Nature">
        <title>Complex archaea that bridge the gap between prokaryotes and eukaryotes.</title>
        <authorList>
            <person name="Spang A."/>
            <person name="Saw J.H."/>
            <person name="Jorgensen S.L."/>
            <person name="Zaremba-Niedzwiedzka K."/>
            <person name="Martijn J."/>
            <person name="Lind A.E."/>
            <person name="van Eijk R."/>
            <person name="Schleper C."/>
            <person name="Guy L."/>
            <person name="Ettema T.J."/>
        </authorList>
    </citation>
    <scope>NUCLEOTIDE SEQUENCE</scope>
</reference>